<keyword evidence="3" id="KW-1185">Reference proteome</keyword>
<feature type="compositionally biased region" description="Basic and acidic residues" evidence="1">
    <location>
        <begin position="96"/>
        <end position="105"/>
    </location>
</feature>
<proteinExistence type="predicted"/>
<feature type="region of interest" description="Disordered" evidence="1">
    <location>
        <begin position="96"/>
        <end position="148"/>
    </location>
</feature>
<evidence type="ECO:0000256" key="1">
    <source>
        <dbReference type="SAM" id="MobiDB-lite"/>
    </source>
</evidence>
<feature type="compositionally biased region" description="Low complexity" evidence="1">
    <location>
        <begin position="115"/>
        <end position="148"/>
    </location>
</feature>
<sequence length="201" mass="21498">MLFDCAPAGLKPGQVNIVLTGGEQFPAAKQPVYRIQSLANRSDNAIGYDEAYMDTYGASDRLQYGCFALDTASPPAEHHAEPPSAAEPVPVTKELETEADKDTPEKGILVYESASRTGTSRVRTPTPSSRRSRSASGPGAAVRGRVPRLTPTTCRCGTRSRRRCRRQGTRPPRLTCLSTNLVQAFSCSWGGIRAAPASSGS</sequence>
<dbReference type="EMBL" id="FZQP02000559">
    <property type="protein sequence ID" value="VVC89451.1"/>
    <property type="molecule type" value="Genomic_DNA"/>
</dbReference>
<reference evidence="2 3" key="1">
    <citation type="submission" date="2017-07" db="EMBL/GenBank/DDBJ databases">
        <authorList>
            <person name="Talla V."/>
            <person name="Backstrom N."/>
        </authorList>
    </citation>
    <scope>NUCLEOTIDE SEQUENCE [LARGE SCALE GENOMIC DNA]</scope>
</reference>
<dbReference type="AlphaFoldDB" id="A0A5E4PTY0"/>
<evidence type="ECO:0000313" key="3">
    <source>
        <dbReference type="Proteomes" id="UP000324832"/>
    </source>
</evidence>
<evidence type="ECO:0000313" key="2">
    <source>
        <dbReference type="EMBL" id="VVC89451.1"/>
    </source>
</evidence>
<dbReference type="Proteomes" id="UP000324832">
    <property type="component" value="Unassembled WGS sequence"/>
</dbReference>
<name>A0A5E4PTY0_9NEOP</name>
<organism evidence="2 3">
    <name type="scientific">Leptidea sinapis</name>
    <dbReference type="NCBI Taxonomy" id="189913"/>
    <lineage>
        <taxon>Eukaryota</taxon>
        <taxon>Metazoa</taxon>
        <taxon>Ecdysozoa</taxon>
        <taxon>Arthropoda</taxon>
        <taxon>Hexapoda</taxon>
        <taxon>Insecta</taxon>
        <taxon>Pterygota</taxon>
        <taxon>Neoptera</taxon>
        <taxon>Endopterygota</taxon>
        <taxon>Lepidoptera</taxon>
        <taxon>Glossata</taxon>
        <taxon>Ditrysia</taxon>
        <taxon>Papilionoidea</taxon>
        <taxon>Pieridae</taxon>
        <taxon>Dismorphiinae</taxon>
        <taxon>Leptidea</taxon>
    </lineage>
</organism>
<gene>
    <name evidence="2" type="ORF">LSINAPIS_LOCUS2572</name>
</gene>
<accession>A0A5E4PTY0</accession>
<protein>
    <submittedName>
        <fullName evidence="2">Uncharacterized protein</fullName>
    </submittedName>
</protein>